<dbReference type="InterPro" id="IPR041988">
    <property type="entry name" value="Ribosomal_uL24_KOW"/>
</dbReference>
<dbReference type="InterPro" id="IPR005824">
    <property type="entry name" value="KOW"/>
</dbReference>
<proteinExistence type="inferred from homology"/>
<dbReference type="GO" id="GO:0005840">
    <property type="term" value="C:ribosome"/>
    <property type="evidence" value="ECO:0007669"/>
    <property type="project" value="UniProtKB-KW"/>
</dbReference>
<dbReference type="Proteomes" id="UP000030690">
    <property type="component" value="Unassembled WGS sequence"/>
</dbReference>
<dbReference type="InterPro" id="IPR014722">
    <property type="entry name" value="Rib_uL2_dom2"/>
</dbReference>
<keyword evidence="5 7" id="KW-0687">Ribonucleoprotein</keyword>
<evidence type="ECO:0000313" key="10">
    <source>
        <dbReference type="Proteomes" id="UP000030690"/>
    </source>
</evidence>
<dbReference type="HAMAP" id="MF_01326_B">
    <property type="entry name" value="Ribosomal_uL24_B"/>
    <property type="match status" value="1"/>
</dbReference>
<dbReference type="InterPro" id="IPR057264">
    <property type="entry name" value="Ribosomal_uL24_C"/>
</dbReference>
<dbReference type="GO" id="GO:0006412">
    <property type="term" value="P:translation"/>
    <property type="evidence" value="ECO:0007669"/>
    <property type="project" value="InterPro"/>
</dbReference>
<evidence type="ECO:0000256" key="7">
    <source>
        <dbReference type="RuleBase" id="RU003477"/>
    </source>
</evidence>
<dbReference type="GO" id="GO:0003735">
    <property type="term" value="F:structural constituent of ribosome"/>
    <property type="evidence" value="ECO:0007669"/>
    <property type="project" value="InterPro"/>
</dbReference>
<dbReference type="Pfam" id="PF17136">
    <property type="entry name" value="ribosomal_L24"/>
    <property type="match status" value="1"/>
</dbReference>
<dbReference type="GO" id="GO:0003723">
    <property type="term" value="F:RNA binding"/>
    <property type="evidence" value="ECO:0007669"/>
    <property type="project" value="InterPro"/>
</dbReference>
<dbReference type="InterPro" id="IPR008991">
    <property type="entry name" value="Translation_prot_SH3-like_sf"/>
</dbReference>
<sequence length="194" mass="22861">MFWSSFIGKINQLPVLSQLNNSFLKHVSVRNHKIIKPRNIIKMWKIRKGDEVKVISGKDKGKIGEVLSCDKFRNMVKVKGCNMRKLFVDNKFVYIEKKIHYSNVQLIDNFLKTNTKVALRYTDDNQVIRISKKSGTVIPWPSEKTKEEDYDQIEENPLDTLPQEALKKTYDYKTDVKFMNILRQTVNKYNRELS</sequence>
<organism evidence="9 10">
    <name type="scientific">Plasmodium falciparum Vietnam Oak-Knoll</name>
    <name type="common">FVO</name>
    <dbReference type="NCBI Taxonomy" id="1036723"/>
    <lineage>
        <taxon>Eukaryota</taxon>
        <taxon>Sar</taxon>
        <taxon>Alveolata</taxon>
        <taxon>Apicomplexa</taxon>
        <taxon>Aconoidasida</taxon>
        <taxon>Haemosporida</taxon>
        <taxon>Plasmodiidae</taxon>
        <taxon>Plasmodium</taxon>
        <taxon>Plasmodium (Laverania)</taxon>
    </lineage>
</organism>
<dbReference type="Pfam" id="PF00467">
    <property type="entry name" value="KOW"/>
    <property type="match status" value="1"/>
</dbReference>
<accession>A0A024V9X1</accession>
<dbReference type="AlphaFoldDB" id="A0A024V9X1"/>
<dbReference type="SMR" id="A0A024V9X1"/>
<evidence type="ECO:0000256" key="1">
    <source>
        <dbReference type="ARBA" id="ARBA00004072"/>
    </source>
</evidence>
<dbReference type="InterPro" id="IPR005825">
    <property type="entry name" value="Ribosomal_uL24_CS"/>
</dbReference>
<gene>
    <name evidence="9" type="ORF">PFFVO_01288</name>
</gene>
<dbReference type="InterPro" id="IPR003256">
    <property type="entry name" value="Ribosomal_uL24"/>
</dbReference>
<reference evidence="9 10" key="2">
    <citation type="submission" date="2013-02" db="EMBL/GenBank/DDBJ databases">
        <title>The Genome Sequence of Plasmodium falciparum Vietnam Oak-Knoll (FVO).</title>
        <authorList>
            <consortium name="The Broad Institute Genome Sequencing Platform"/>
            <consortium name="The Broad Institute Genome Sequencing Center for Infectious Disease"/>
            <person name="Neafsey D."/>
            <person name="Cheeseman I."/>
            <person name="Volkman S."/>
            <person name="Adams J."/>
            <person name="Walker B."/>
            <person name="Young S.K."/>
            <person name="Zeng Q."/>
            <person name="Gargeya S."/>
            <person name="Fitzgerald M."/>
            <person name="Haas B."/>
            <person name="Abouelleil A."/>
            <person name="Alvarado L."/>
            <person name="Arachchi H.M."/>
            <person name="Berlin A.M."/>
            <person name="Chapman S.B."/>
            <person name="Dewar J."/>
            <person name="Goldberg J."/>
            <person name="Griggs A."/>
            <person name="Gujja S."/>
            <person name="Hansen M."/>
            <person name="Howarth C."/>
            <person name="Imamovic A."/>
            <person name="Larimer J."/>
            <person name="McCowan C."/>
            <person name="Murphy C."/>
            <person name="Neiman D."/>
            <person name="Pearson M."/>
            <person name="Priest M."/>
            <person name="Roberts A."/>
            <person name="Saif S."/>
            <person name="Shea T."/>
            <person name="Sisk P."/>
            <person name="Sykes S."/>
            <person name="Wortman J."/>
            <person name="Nusbaum C."/>
            <person name="Birren B."/>
        </authorList>
    </citation>
    <scope>NUCLEOTIDE SEQUENCE [LARGE SCALE GENOMIC DNA]</scope>
    <source>
        <strain evidence="10">Vietnam Oak-Knoll (FVO)</strain>
    </source>
</reference>
<dbReference type="NCBIfam" id="TIGR01079">
    <property type="entry name" value="rplX_bact"/>
    <property type="match status" value="1"/>
</dbReference>
<dbReference type="PROSITE" id="PS01108">
    <property type="entry name" value="RIBOSOMAL_L24"/>
    <property type="match status" value="1"/>
</dbReference>
<feature type="domain" description="KOW" evidence="8">
    <location>
        <begin position="45"/>
        <end position="72"/>
    </location>
</feature>
<protein>
    <recommendedName>
        <fullName evidence="6">Large ribosomal subunit protein uL24c</fullName>
    </recommendedName>
</protein>
<evidence type="ECO:0000256" key="6">
    <source>
        <dbReference type="ARBA" id="ARBA00035282"/>
    </source>
</evidence>
<dbReference type="CDD" id="cd06089">
    <property type="entry name" value="KOW_RPL26"/>
    <property type="match status" value="1"/>
</dbReference>
<dbReference type="EMBL" id="KI925057">
    <property type="protein sequence ID" value="ETW19813.1"/>
    <property type="molecule type" value="Genomic_DNA"/>
</dbReference>
<evidence type="ECO:0000256" key="3">
    <source>
        <dbReference type="ARBA" id="ARBA00011838"/>
    </source>
</evidence>
<evidence type="ECO:0000256" key="5">
    <source>
        <dbReference type="ARBA" id="ARBA00023274"/>
    </source>
</evidence>
<comment type="similarity">
    <text evidence="2 7">Belongs to the universal ribosomal protein uL24 family.</text>
</comment>
<dbReference type="SMART" id="SM00739">
    <property type="entry name" value="KOW"/>
    <property type="match status" value="1"/>
</dbReference>
<evidence type="ECO:0000259" key="8">
    <source>
        <dbReference type="SMART" id="SM00739"/>
    </source>
</evidence>
<dbReference type="SUPFAM" id="SSF50104">
    <property type="entry name" value="Translation proteins SH3-like domain"/>
    <property type="match status" value="1"/>
</dbReference>
<comment type="subunit">
    <text evidence="3">Part of the 50S ribosomal subunit.</text>
</comment>
<dbReference type="PANTHER" id="PTHR12903">
    <property type="entry name" value="MITOCHONDRIAL RIBOSOMAL PROTEIN L24"/>
    <property type="match status" value="1"/>
</dbReference>
<evidence type="ECO:0000256" key="4">
    <source>
        <dbReference type="ARBA" id="ARBA00022980"/>
    </source>
</evidence>
<evidence type="ECO:0000256" key="2">
    <source>
        <dbReference type="ARBA" id="ARBA00010618"/>
    </source>
</evidence>
<name>A0A024V9X1_PLAFA</name>
<dbReference type="OrthoDB" id="359154at2759"/>
<dbReference type="Gene3D" id="2.30.30.30">
    <property type="match status" value="1"/>
</dbReference>
<evidence type="ECO:0000313" key="9">
    <source>
        <dbReference type="EMBL" id="ETW19813.1"/>
    </source>
</evidence>
<reference evidence="9 10" key="1">
    <citation type="submission" date="2013-02" db="EMBL/GenBank/DDBJ databases">
        <title>The Genome Annotation of Plasmodium falciparum Vietnam Oak-Knoll (FVO).</title>
        <authorList>
            <consortium name="The Broad Institute Genome Sequencing Platform"/>
            <consortium name="The Broad Institute Genome Sequencing Center for Infectious Disease"/>
            <person name="Neafsey D."/>
            <person name="Hoffman S."/>
            <person name="Volkman S."/>
            <person name="Rosenthal P."/>
            <person name="Walker B."/>
            <person name="Young S.K."/>
            <person name="Zeng Q."/>
            <person name="Gargeya S."/>
            <person name="Fitzgerald M."/>
            <person name="Haas B."/>
            <person name="Abouelleil A."/>
            <person name="Allen A.W."/>
            <person name="Alvarado L."/>
            <person name="Arachchi H.M."/>
            <person name="Berlin A.M."/>
            <person name="Chapman S.B."/>
            <person name="Gainer-Dewar J."/>
            <person name="Goldberg J."/>
            <person name="Griggs A."/>
            <person name="Gujja S."/>
            <person name="Hansen M."/>
            <person name="Howarth C."/>
            <person name="Imamovic A."/>
            <person name="Ireland A."/>
            <person name="Larimer J."/>
            <person name="McCowan C."/>
            <person name="Murphy C."/>
            <person name="Pearson M."/>
            <person name="Poon T.W."/>
            <person name="Priest M."/>
            <person name="Roberts A."/>
            <person name="Saif S."/>
            <person name="Shea T."/>
            <person name="Sisk P."/>
            <person name="Sykes S."/>
            <person name="Wortman J."/>
            <person name="Nusbaum C."/>
            <person name="Birren B."/>
        </authorList>
    </citation>
    <scope>NUCLEOTIDE SEQUENCE [LARGE SCALE GENOMIC DNA]</scope>
    <source>
        <strain evidence="10">Vietnam Oak-Knoll (FVO)</strain>
    </source>
</reference>
<comment type="function">
    <text evidence="1">One of two assembly initiator proteins, it binds directly to the 5'-end of the 23S rRNA, where it nucleates assembly of the 50S subunit.</text>
</comment>
<keyword evidence="4 7" id="KW-0689">Ribosomal protein</keyword>
<dbReference type="GO" id="GO:1990904">
    <property type="term" value="C:ribonucleoprotein complex"/>
    <property type="evidence" value="ECO:0007669"/>
    <property type="project" value="UniProtKB-KW"/>
</dbReference>